<evidence type="ECO:0000313" key="1">
    <source>
        <dbReference type="EMBL" id="MCP8967353.1"/>
    </source>
</evidence>
<sequence length="53" mass="6136">MGLLRKAVEERKRHYIQKLLAAGLYQTDVHLYEMTLTELEQIYYVCCGDNTGG</sequence>
<name>A0AA41X541_9BACI</name>
<dbReference type="Proteomes" id="UP001156102">
    <property type="component" value="Unassembled WGS sequence"/>
</dbReference>
<dbReference type="RefSeq" id="WP_254756902.1">
    <property type="nucleotide sequence ID" value="NZ_JANCLT010000001.1"/>
</dbReference>
<dbReference type="EMBL" id="JANCLT010000001">
    <property type="protein sequence ID" value="MCP8967353.1"/>
    <property type="molecule type" value="Genomic_DNA"/>
</dbReference>
<proteinExistence type="predicted"/>
<protein>
    <submittedName>
        <fullName evidence="1">Fur-regulated basic protein FbpA</fullName>
    </submittedName>
</protein>
<reference evidence="1" key="1">
    <citation type="submission" date="2022-07" db="EMBL/GenBank/DDBJ databases">
        <authorList>
            <person name="Li W.-J."/>
            <person name="Deng Q.-Q."/>
        </authorList>
    </citation>
    <scope>NUCLEOTIDE SEQUENCE</scope>
    <source>
        <strain evidence="1">SYSU M60031</strain>
    </source>
</reference>
<organism evidence="1 2">
    <name type="scientific">Ectobacillus ponti</name>
    <dbReference type="NCBI Taxonomy" id="2961894"/>
    <lineage>
        <taxon>Bacteria</taxon>
        <taxon>Bacillati</taxon>
        <taxon>Bacillota</taxon>
        <taxon>Bacilli</taxon>
        <taxon>Bacillales</taxon>
        <taxon>Bacillaceae</taxon>
        <taxon>Ectobacillus</taxon>
    </lineage>
</organism>
<gene>
    <name evidence="1" type="ORF">NK662_02220</name>
</gene>
<accession>A0AA41X541</accession>
<dbReference type="Pfam" id="PF13076">
    <property type="entry name" value="Fur_reg_FbpA"/>
    <property type="match status" value="1"/>
</dbReference>
<dbReference type="AlphaFoldDB" id="A0AA41X541"/>
<keyword evidence="2" id="KW-1185">Reference proteome</keyword>
<comment type="caution">
    <text evidence="1">The sequence shown here is derived from an EMBL/GenBank/DDBJ whole genome shotgun (WGS) entry which is preliminary data.</text>
</comment>
<dbReference type="InterPro" id="IPR025072">
    <property type="entry name" value="Fur_reg_FbpA"/>
</dbReference>
<evidence type="ECO:0000313" key="2">
    <source>
        <dbReference type="Proteomes" id="UP001156102"/>
    </source>
</evidence>